<protein>
    <submittedName>
        <fullName evidence="1">Uncharacterized protein</fullName>
    </submittedName>
</protein>
<dbReference type="AlphaFoldDB" id="A0A410M9U5"/>
<dbReference type="Proteomes" id="UP000287756">
    <property type="component" value="Chromosome"/>
</dbReference>
<gene>
    <name evidence="1" type="ORF">HLI_04135</name>
</gene>
<proteinExistence type="predicted"/>
<name>A0A410M9U5_9BACI</name>
<accession>A0A410M9U5</accession>
<organism evidence="1 2">
    <name type="scientific">Halobacillus litoralis</name>
    <dbReference type="NCBI Taxonomy" id="45668"/>
    <lineage>
        <taxon>Bacteria</taxon>
        <taxon>Bacillati</taxon>
        <taxon>Bacillota</taxon>
        <taxon>Bacilli</taxon>
        <taxon>Bacillales</taxon>
        <taxon>Bacillaceae</taxon>
        <taxon>Halobacillus</taxon>
    </lineage>
</organism>
<dbReference type="EMBL" id="CP026118">
    <property type="protein sequence ID" value="QAS51467.1"/>
    <property type="molecule type" value="Genomic_DNA"/>
</dbReference>
<evidence type="ECO:0000313" key="1">
    <source>
        <dbReference type="EMBL" id="QAS51467.1"/>
    </source>
</evidence>
<evidence type="ECO:0000313" key="2">
    <source>
        <dbReference type="Proteomes" id="UP000287756"/>
    </source>
</evidence>
<dbReference type="KEGG" id="hli:HLI_04135"/>
<sequence>MAFRFTDEMKSSSLLELASKARTNYFGKDDKSWYLYKMAKSEFLDWYDNQPGPGRDLYDIQHHIISTSETTFEILCKYEPRINIVEKNT</sequence>
<reference evidence="1 2" key="1">
    <citation type="submission" date="2018-01" db="EMBL/GenBank/DDBJ databases">
        <title>The whole genome sequencing and assembly of Halobacillus litoralis ERB031 strain.</title>
        <authorList>
            <person name="Lee S.-J."/>
            <person name="Park M.-K."/>
            <person name="Kim J.-Y."/>
            <person name="Lee Y.-J."/>
            <person name="Yi H."/>
            <person name="Bahn Y.-S."/>
            <person name="Kim J.F."/>
            <person name="Lee D.-W."/>
        </authorList>
    </citation>
    <scope>NUCLEOTIDE SEQUENCE [LARGE SCALE GENOMIC DNA]</scope>
    <source>
        <strain evidence="1 2">ERB 031</strain>
    </source>
</reference>